<reference evidence="1" key="1">
    <citation type="submission" date="2020-11" db="EMBL/GenBank/DDBJ databases">
        <title>Carbohydrate-dependent, anaerobic sulfur respiration: A novel catabolism in halophilic archaea.</title>
        <authorList>
            <person name="Sorokin D.Y."/>
            <person name="Messina E."/>
            <person name="Smedile F."/>
            <person name="La Cono V."/>
            <person name="Hallsworth J.E."/>
            <person name="Yakimov M.M."/>
        </authorList>
    </citation>
    <scope>NUCLEOTIDE SEQUENCE</scope>
    <source>
        <strain evidence="1">AArc-S</strain>
    </source>
</reference>
<keyword evidence="2" id="KW-1185">Reference proteome</keyword>
<dbReference type="RefSeq" id="WP_238478265.1">
    <property type="nucleotide sequence ID" value="NZ_CP064786.1"/>
</dbReference>
<dbReference type="KEGG" id="hara:AArcS_3053"/>
<dbReference type="AlphaFoldDB" id="A0A897MQ04"/>
<dbReference type="Gene3D" id="3.90.1140.10">
    <property type="entry name" value="Cyclic phosphodiesterase"/>
    <property type="match status" value="1"/>
</dbReference>
<dbReference type="SUPFAM" id="SSF55144">
    <property type="entry name" value="LigT-like"/>
    <property type="match status" value="1"/>
</dbReference>
<name>A0A897MQ04_9EURY</name>
<dbReference type="GO" id="GO:0016874">
    <property type="term" value="F:ligase activity"/>
    <property type="evidence" value="ECO:0007669"/>
    <property type="project" value="UniProtKB-KW"/>
</dbReference>
<proteinExistence type="predicted"/>
<evidence type="ECO:0000313" key="2">
    <source>
        <dbReference type="Proteomes" id="UP000663586"/>
    </source>
</evidence>
<keyword evidence="1" id="KW-0436">Ligase</keyword>
<sequence>MYSLNAPVPGRVAALAGDLFPELVGFESVRQEHSVLLKRLGDDEFSHLAEQVRQELQGAPAVEARVTGIDYFAEPPRGSQPVVYLSVASPGLQQLHEQLVDAFGAIDGLEGEDYVMHVTLARGGGDIEAARALAEREIEPITWTITELRLWDAKHGEAARTIPLPA</sequence>
<organism evidence="1 2">
    <name type="scientific">Natranaeroarchaeum sulfidigenes</name>
    <dbReference type="NCBI Taxonomy" id="2784880"/>
    <lineage>
        <taxon>Archaea</taxon>
        <taxon>Methanobacteriati</taxon>
        <taxon>Methanobacteriota</taxon>
        <taxon>Stenosarchaea group</taxon>
        <taxon>Halobacteria</taxon>
        <taxon>Halobacteriales</taxon>
        <taxon>Natronoarchaeaceae</taxon>
        <taxon>Natranaeroarchaeum</taxon>
    </lineage>
</organism>
<protein>
    <submittedName>
        <fullName evidence="1">2'-5' RNA ligase family protein</fullName>
    </submittedName>
</protein>
<dbReference type="Pfam" id="PF13563">
    <property type="entry name" value="2_5_RNA_ligase2"/>
    <property type="match status" value="1"/>
</dbReference>
<gene>
    <name evidence="1" type="ORF">AArcS_3053</name>
</gene>
<evidence type="ECO:0000313" key="1">
    <source>
        <dbReference type="EMBL" id="QSG04240.1"/>
    </source>
</evidence>
<dbReference type="InterPro" id="IPR009097">
    <property type="entry name" value="Cyclic_Pdiesterase"/>
</dbReference>
<accession>A0A897MQ04</accession>
<dbReference type="GeneID" id="70686432"/>
<dbReference type="Proteomes" id="UP000663586">
    <property type="component" value="Chromosome"/>
</dbReference>
<dbReference type="EMBL" id="CP064786">
    <property type="protein sequence ID" value="QSG04240.1"/>
    <property type="molecule type" value="Genomic_DNA"/>
</dbReference>